<evidence type="ECO:0000313" key="1">
    <source>
        <dbReference type="EMBL" id="BAF86846.1"/>
    </source>
</evidence>
<organism evidence="1 2">
    <name type="scientific">Azorhizobium caulinodans (strain ATCC 43989 / DSM 5975 / JCM 20966 / LMG 6465 / NBRC 14845 / NCIMB 13405 / ORS 571)</name>
    <dbReference type="NCBI Taxonomy" id="438753"/>
    <lineage>
        <taxon>Bacteria</taxon>
        <taxon>Pseudomonadati</taxon>
        <taxon>Pseudomonadota</taxon>
        <taxon>Alphaproteobacteria</taxon>
        <taxon>Hyphomicrobiales</taxon>
        <taxon>Xanthobacteraceae</taxon>
        <taxon>Azorhizobium</taxon>
    </lineage>
</organism>
<accession>A8HTL1</accession>
<reference evidence="2" key="2">
    <citation type="submission" date="2007-04" db="EMBL/GenBank/DDBJ databases">
        <title>Complete genome sequence of the nitrogen-fixing bacterium Azorhizobium caulinodans ORS571.</title>
        <authorList>
            <person name="Lee K.B."/>
            <person name="Backer P.D."/>
            <person name="Aono T."/>
            <person name="Liu C.T."/>
            <person name="Suzuki S."/>
            <person name="Suzuki T."/>
            <person name="Kaneko T."/>
            <person name="Yamada M."/>
            <person name="Tabata S."/>
            <person name="Kupfer D.M."/>
            <person name="Najar F.Z."/>
            <person name="Wiley G.B."/>
            <person name="Roe B."/>
            <person name="Binnewies T."/>
            <person name="Ussery D."/>
            <person name="Vereecke D."/>
            <person name="Gevers D."/>
            <person name="Holsters M."/>
            <person name="Oyaizu H."/>
        </authorList>
    </citation>
    <scope>NUCLEOTIDE SEQUENCE [LARGE SCALE GENOMIC DNA]</scope>
    <source>
        <strain evidence="2">ATCC 43989 / DSM 5975 / JCM 20966 / LMG 6465 / NBRC 14845 / NCIMB 13405 / ORS 571</strain>
    </source>
</reference>
<dbReference type="SUPFAM" id="SSF55729">
    <property type="entry name" value="Acyl-CoA N-acyltransferases (Nat)"/>
    <property type="match status" value="1"/>
</dbReference>
<dbReference type="EMBL" id="AP009384">
    <property type="protein sequence ID" value="BAF86846.1"/>
    <property type="molecule type" value="Genomic_DNA"/>
</dbReference>
<dbReference type="InterPro" id="IPR016181">
    <property type="entry name" value="Acyl_CoA_acyltransferase"/>
</dbReference>
<keyword evidence="2" id="KW-1185">Reference proteome</keyword>
<dbReference type="STRING" id="438753.AZC_0848"/>
<reference evidence="1 2" key="6">
    <citation type="journal article" date="2011" name="Appl. Environ. Microbiol.">
        <title>Involvement of the azorhizobial chromosome partition gene (parA) in the onset of bacteroid differentiation during Sesbania rostrata stem nodule development.</title>
        <authorList>
            <person name="Liu CT."/>
            <person name="Lee KB."/>
            <person name="Wang YS."/>
            <person name="Peng MH."/>
            <person name="Lee KT."/>
            <person name="Suzuki S."/>
            <person name="Suzuki T."/>
            <person name="Oyaizu H."/>
        </authorList>
    </citation>
    <scope>NUCLEOTIDE SEQUENCE [LARGE SCALE GENOMIC DNA]</scope>
    <source>
        <strain evidence="2">ATCC 43989 / DSM 5975 / JCM 20966 / LMG 6465 / NBRC 14845 / NCIMB 13405 / ORS 571</strain>
    </source>
</reference>
<dbReference type="HOGENOM" id="CLU_143329_0_0_5"/>
<dbReference type="AlphaFoldDB" id="A8HTL1"/>
<reference evidence="1 2" key="1">
    <citation type="journal article" date="2007" name="Appl. Environ. Microbiol.">
        <title>Rhizobial factors required for stem nodule maturation and maintenance in Sesbania rostrata-Azorhizobium caulinodans ORS571 symbiosis.</title>
        <authorList>
            <person name="Suzuki S."/>
            <person name="Aono T."/>
            <person name="Lee KB."/>
            <person name="Suzuki T."/>
            <person name="Liu CT."/>
            <person name="Miwa H."/>
            <person name="Wakao S."/>
            <person name="Iki T."/>
            <person name="Oyaizu H."/>
        </authorList>
    </citation>
    <scope>NUCLEOTIDE SEQUENCE [LARGE SCALE GENOMIC DNA]</scope>
    <source>
        <strain evidence="2">ATCC 43989 / DSM 5975 / JCM 20966 / LMG 6465 / NBRC 14845 / NCIMB 13405 / ORS 571</strain>
    </source>
</reference>
<proteinExistence type="predicted"/>
<reference evidence="1 2" key="5">
    <citation type="journal article" date="2010" name="Appl. Environ. Microbiol.">
        <title>phrR-like gene praR of Azorhizobium caulinodans ORS571 is essential for symbiosis with Sesbania rostrata and is involved in expression of reb genes.</title>
        <authorList>
            <person name="Akiba N."/>
            <person name="Aono T."/>
            <person name="Toyazaki H."/>
            <person name="Sato S."/>
            <person name="Oyaizu H."/>
        </authorList>
    </citation>
    <scope>NUCLEOTIDE SEQUENCE [LARGE SCALE GENOMIC DNA]</scope>
    <source>
        <strain evidence="2">ATCC 43989 / DSM 5975 / JCM 20966 / LMG 6465 / NBRC 14845 / NCIMB 13405 / ORS 571</strain>
    </source>
</reference>
<evidence type="ECO:0000313" key="2">
    <source>
        <dbReference type="Proteomes" id="UP000000270"/>
    </source>
</evidence>
<dbReference type="Proteomes" id="UP000000270">
    <property type="component" value="Chromosome"/>
</dbReference>
<name>A8HTL1_AZOC5</name>
<dbReference type="KEGG" id="azc:AZC_0848"/>
<protein>
    <submittedName>
        <fullName evidence="1">Uncharacterized protein</fullName>
    </submittedName>
</protein>
<reference evidence="1 2" key="3">
    <citation type="journal article" date="2008" name="BMC Genomics">
        <title>The genome of the versatile nitrogen fixer Azorhizobium caulinodans ORS571.</title>
        <authorList>
            <person name="Lee KB."/>
            <person name="Backer P.D."/>
            <person name="Aono T."/>
            <person name="Liu CT."/>
            <person name="Suzuki S."/>
            <person name="Suzuki T."/>
            <person name="Kaneko T."/>
            <person name="Yamada M."/>
            <person name="Tabata S."/>
            <person name="Kupfer D.M."/>
            <person name="Najar F.Z."/>
            <person name="Wiley G.B."/>
            <person name="Roe B."/>
            <person name="Binnewies T.T."/>
            <person name="Ussery D.W."/>
            <person name="D'Haeze W."/>
            <person name="Herder J.D."/>
            <person name="Gevers D."/>
            <person name="Vereecke D."/>
            <person name="Holsters M."/>
            <person name="Oyaizu H."/>
        </authorList>
    </citation>
    <scope>NUCLEOTIDE SEQUENCE [LARGE SCALE GENOMIC DNA]</scope>
    <source>
        <strain evidence="2">ATCC 43989 / DSM 5975 / JCM 20966 / LMG 6465 / NBRC 14845 / NCIMB 13405 / ORS 571</strain>
    </source>
</reference>
<reference evidence="1 2" key="4">
    <citation type="journal article" date="2009" name="Appl. Environ. Microbiol.">
        <title>Comparative genome-wide transcriptional profiling of Azorhizobium caulinodans ORS571 grown under free-living and symbiotic conditions.</title>
        <authorList>
            <person name="Tsukada S."/>
            <person name="Aono T."/>
            <person name="Akiba N."/>
            <person name="Lee KB."/>
            <person name="Liu CT."/>
            <person name="Toyazaki H."/>
            <person name="Oyaizu H."/>
        </authorList>
    </citation>
    <scope>NUCLEOTIDE SEQUENCE [LARGE SCALE GENOMIC DNA]</scope>
    <source>
        <strain evidence="2">ATCC 43989 / DSM 5975 / JCM 20966 / LMG 6465 / NBRC 14845 / NCIMB 13405 / ORS 571</strain>
    </source>
</reference>
<gene>
    <name evidence="1" type="ordered locus">AZC_0848</name>
</gene>
<sequence length="120" mass="13234">MWPLVGHWIEAAARRTRAMHTPTVRASLQDRQALLWVALAGGEVIAAAVTELEVGDDGLSCRIVAAGGRDAGAWAPLIHGIEDFARAEGCVRVRFEGRTGWRRYHPDYAVKRVVFEKELA</sequence>